<evidence type="ECO:0000256" key="7">
    <source>
        <dbReference type="SAM" id="Phobius"/>
    </source>
</evidence>
<keyword evidence="5 7" id="KW-1133">Transmembrane helix</keyword>
<evidence type="ECO:0000256" key="2">
    <source>
        <dbReference type="ARBA" id="ARBA00022448"/>
    </source>
</evidence>
<dbReference type="GO" id="GO:0005886">
    <property type="term" value="C:plasma membrane"/>
    <property type="evidence" value="ECO:0007669"/>
    <property type="project" value="UniProtKB-SubCell"/>
</dbReference>
<comment type="subcellular location">
    <subcellularLocation>
        <location evidence="1">Cell membrane</location>
        <topology evidence="1">Multi-pass membrane protein</topology>
    </subcellularLocation>
</comment>
<evidence type="ECO:0000313" key="8">
    <source>
        <dbReference type="EMBL" id="KKD01793.1"/>
    </source>
</evidence>
<evidence type="ECO:0000256" key="4">
    <source>
        <dbReference type="ARBA" id="ARBA00022692"/>
    </source>
</evidence>
<keyword evidence="4 7" id="KW-0812">Transmembrane</keyword>
<organism evidence="8 9">
    <name type="scientific">Photobacterium halotolerans</name>
    <dbReference type="NCBI Taxonomy" id="265726"/>
    <lineage>
        <taxon>Bacteria</taxon>
        <taxon>Pseudomonadati</taxon>
        <taxon>Pseudomonadota</taxon>
        <taxon>Gammaproteobacteria</taxon>
        <taxon>Vibrionales</taxon>
        <taxon>Vibrionaceae</taxon>
        <taxon>Photobacterium</taxon>
    </lineage>
</organism>
<protein>
    <submittedName>
        <fullName evidence="8">Membrane protein</fullName>
    </submittedName>
</protein>
<accession>A0A0F5VIB4</accession>
<evidence type="ECO:0000256" key="6">
    <source>
        <dbReference type="ARBA" id="ARBA00023136"/>
    </source>
</evidence>
<dbReference type="InterPro" id="IPR002751">
    <property type="entry name" value="CbiM/NikMN"/>
</dbReference>
<keyword evidence="6 7" id="KW-0472">Membrane</keyword>
<dbReference type="Gene3D" id="1.10.1760.20">
    <property type="match status" value="1"/>
</dbReference>
<evidence type="ECO:0000256" key="1">
    <source>
        <dbReference type="ARBA" id="ARBA00004651"/>
    </source>
</evidence>
<dbReference type="AlphaFoldDB" id="A0A0F5VIB4"/>
<feature type="transmembrane region" description="Helical" evidence="7">
    <location>
        <begin position="75"/>
        <end position="92"/>
    </location>
</feature>
<keyword evidence="3" id="KW-1003">Cell membrane</keyword>
<dbReference type="OrthoDB" id="5297929at2"/>
<reference evidence="8 9" key="1">
    <citation type="submission" date="2014-12" db="EMBL/GenBank/DDBJ databases">
        <title>Mercury Reductase activity and rhizosphere competence traits in the genome of root associated Photobacterium halotolerans MELD1.</title>
        <authorList>
            <person name="Mathew D.C."/>
            <person name="Huang C.-C."/>
        </authorList>
    </citation>
    <scope>NUCLEOTIDE SEQUENCE [LARGE SCALE GENOMIC DNA]</scope>
    <source>
        <strain evidence="8 9">MELD1</strain>
    </source>
</reference>
<dbReference type="PATRIC" id="fig|265726.11.peg.287"/>
<proteinExistence type="predicted"/>
<evidence type="ECO:0000313" key="9">
    <source>
        <dbReference type="Proteomes" id="UP000033633"/>
    </source>
</evidence>
<dbReference type="STRING" id="265726.KY46_01345"/>
<feature type="transmembrane region" description="Helical" evidence="7">
    <location>
        <begin position="98"/>
        <end position="121"/>
    </location>
</feature>
<name>A0A0F5VIB4_9GAMM</name>
<dbReference type="Proteomes" id="UP000033633">
    <property type="component" value="Unassembled WGS sequence"/>
</dbReference>
<evidence type="ECO:0000256" key="5">
    <source>
        <dbReference type="ARBA" id="ARBA00022989"/>
    </source>
</evidence>
<feature type="transmembrane region" description="Helical" evidence="7">
    <location>
        <begin position="170"/>
        <end position="195"/>
    </location>
</feature>
<dbReference type="EMBL" id="JWYV01000001">
    <property type="protein sequence ID" value="KKD01793.1"/>
    <property type="molecule type" value="Genomic_DNA"/>
</dbReference>
<keyword evidence="2" id="KW-0813">Transport</keyword>
<dbReference type="GO" id="GO:0000041">
    <property type="term" value="P:transition metal ion transport"/>
    <property type="evidence" value="ECO:0007669"/>
    <property type="project" value="InterPro"/>
</dbReference>
<dbReference type="Pfam" id="PF01891">
    <property type="entry name" value="CbiM"/>
    <property type="match status" value="1"/>
</dbReference>
<gene>
    <name evidence="8" type="ORF">KY46_01345</name>
</gene>
<evidence type="ECO:0000256" key="3">
    <source>
        <dbReference type="ARBA" id="ARBA00022475"/>
    </source>
</evidence>
<keyword evidence="9" id="KW-1185">Reference proteome</keyword>
<sequence>MLPWAGWAIWLAVLFFAYPREFYPKFKQQKDYQHLVSATVVILFLLWSLRAGLVDGLKVHFLALTVLTLTHGWRIAIWIAAVPGFLLAAFGIQDWQDLGLVNLTSVVAPVLLSYWVFLLSYRYLTRHLFVYIFVAAFFNGALSQVVHMLLTGSWIWLEGQYSWQYIVDNYLLLIPLLLFPEALLNGMATTLLVVYKPEWVRTFYERDYIYQRDK</sequence>
<comment type="caution">
    <text evidence="8">The sequence shown here is derived from an EMBL/GenBank/DDBJ whole genome shotgun (WGS) entry which is preliminary data.</text>
</comment>
<feature type="transmembrane region" description="Helical" evidence="7">
    <location>
        <begin position="35"/>
        <end position="54"/>
    </location>
</feature>
<feature type="transmembrane region" description="Helical" evidence="7">
    <location>
        <begin position="128"/>
        <end position="150"/>
    </location>
</feature>